<proteinExistence type="predicted"/>
<sequence length="358" mass="39689">MNLGFDYSGLPTGIGSLPLTDPREATEFIMKKFADIPHWAQLPRAGEQEGFINQFIGPLTKVGLISVHGAKYYFNTDDQDWAARLGEFYAIYLAAAEGDDKALQYFAFPPDSAKGYYDFHKYLTEKGTGSARCLKGQISGLLSVGFALTDQNRRAAYYDPQIRDVLIKVLSMQGKLQARELAEFGLPVIIFVDDPGLYACGMSTHVTLKREEIIDELNAIFEQIHSAGAAVGVHSCAGMDWTILMESNLEIISFDAYEYFVSLASYSSELKQYMDRGGILAWGIVPTSEKLYQESAETLASLLGERLQALEGKGLDRDILLRQSLITPSCGTGILTEELANKVYDITVRVSEKFREGF</sequence>
<evidence type="ECO:0008006" key="3">
    <source>
        <dbReference type="Google" id="ProtNLM"/>
    </source>
</evidence>
<evidence type="ECO:0000313" key="1">
    <source>
        <dbReference type="EMBL" id="KNZ70485.1"/>
    </source>
</evidence>
<dbReference type="AlphaFoldDB" id="A0A0L6W4N4"/>
<dbReference type="EMBL" id="LGTE01000003">
    <property type="protein sequence ID" value="KNZ70485.1"/>
    <property type="molecule type" value="Genomic_DNA"/>
</dbReference>
<accession>A0A0L6W4N4</accession>
<keyword evidence="2" id="KW-1185">Reference proteome</keyword>
<gene>
    <name evidence="1" type="ORF">Tfer_0667</name>
</gene>
<dbReference type="SUPFAM" id="SSF51726">
    <property type="entry name" value="UROD/MetE-like"/>
    <property type="match status" value="1"/>
</dbReference>
<protein>
    <recommendedName>
        <fullName evidence="3">Methionine synthase</fullName>
    </recommendedName>
</protein>
<dbReference type="InterPro" id="IPR038071">
    <property type="entry name" value="UROD/MetE-like_sf"/>
</dbReference>
<name>A0A0L6W4N4_9FIRM</name>
<dbReference type="PATRIC" id="fig|281456.6.peg.706"/>
<evidence type="ECO:0000313" key="2">
    <source>
        <dbReference type="Proteomes" id="UP000037175"/>
    </source>
</evidence>
<dbReference type="Proteomes" id="UP000037175">
    <property type="component" value="Unassembled WGS sequence"/>
</dbReference>
<comment type="caution">
    <text evidence="1">The sequence shown here is derived from an EMBL/GenBank/DDBJ whole genome shotgun (WGS) entry which is preliminary data.</text>
</comment>
<dbReference type="RefSeq" id="WP_052216866.1">
    <property type="nucleotide sequence ID" value="NZ_LGTE01000003.1"/>
</dbReference>
<organism evidence="1 2">
    <name type="scientific">Thermincola ferriacetica</name>
    <dbReference type="NCBI Taxonomy" id="281456"/>
    <lineage>
        <taxon>Bacteria</taxon>
        <taxon>Bacillati</taxon>
        <taxon>Bacillota</taxon>
        <taxon>Clostridia</taxon>
        <taxon>Eubacteriales</taxon>
        <taxon>Thermincolaceae</taxon>
        <taxon>Thermincola</taxon>
    </lineage>
</organism>
<dbReference type="Gene3D" id="3.20.20.210">
    <property type="match status" value="1"/>
</dbReference>
<reference evidence="2" key="1">
    <citation type="submission" date="2015-07" db="EMBL/GenBank/DDBJ databases">
        <title>Complete Genome of Thermincola ferriacetica strain Z-0001T.</title>
        <authorList>
            <person name="Lusk B."/>
            <person name="Badalamenti J.P."/>
            <person name="Parameswaran P."/>
            <person name="Bond D.R."/>
            <person name="Torres C.I."/>
        </authorList>
    </citation>
    <scope>NUCLEOTIDE SEQUENCE [LARGE SCALE GENOMIC DNA]</scope>
    <source>
        <strain evidence="2">Z-0001</strain>
    </source>
</reference>